<dbReference type="InterPro" id="IPR002876">
    <property type="entry name" value="Transcrip_reg_TACO1-like"/>
</dbReference>
<name>A0ABQ9NQJ7_9PEZI</name>
<dbReference type="PANTHER" id="PTHR12532">
    <property type="entry name" value="TRANSLATIONAL ACTIVATOR OF CYTOCHROME C OXIDASE 1"/>
    <property type="match status" value="1"/>
</dbReference>
<proteinExistence type="inferred from homology"/>
<keyword evidence="5" id="KW-1185">Reference proteome</keyword>
<reference evidence="4" key="1">
    <citation type="submission" date="2022-10" db="EMBL/GenBank/DDBJ databases">
        <title>Culturing micro-colonial fungi from biological soil crusts in the Mojave desert and describing Neophaeococcomyces mojavensis, and introducing the new genera and species Taxawa tesnikishii.</title>
        <authorList>
            <person name="Kurbessoian T."/>
            <person name="Stajich J.E."/>
        </authorList>
    </citation>
    <scope>NUCLEOTIDE SEQUENCE</scope>
    <source>
        <strain evidence="4">TK_1</strain>
    </source>
</reference>
<dbReference type="SUPFAM" id="SSF75625">
    <property type="entry name" value="YebC-like"/>
    <property type="match status" value="1"/>
</dbReference>
<evidence type="ECO:0000256" key="1">
    <source>
        <dbReference type="ARBA" id="ARBA00008724"/>
    </source>
</evidence>
<evidence type="ECO:0000313" key="5">
    <source>
        <dbReference type="Proteomes" id="UP001172684"/>
    </source>
</evidence>
<feature type="domain" description="TACO1/YebC-like N-terminal" evidence="3">
    <location>
        <begin position="40"/>
        <end position="110"/>
    </location>
</feature>
<organism evidence="4 5">
    <name type="scientific">Coniosporium apollinis</name>
    <dbReference type="NCBI Taxonomy" id="61459"/>
    <lineage>
        <taxon>Eukaryota</taxon>
        <taxon>Fungi</taxon>
        <taxon>Dikarya</taxon>
        <taxon>Ascomycota</taxon>
        <taxon>Pezizomycotina</taxon>
        <taxon>Dothideomycetes</taxon>
        <taxon>Dothideomycetes incertae sedis</taxon>
        <taxon>Coniosporium</taxon>
    </lineage>
</organism>
<dbReference type="HAMAP" id="MF_00693">
    <property type="entry name" value="Transcrip_reg_TACO1"/>
    <property type="match status" value="1"/>
</dbReference>
<dbReference type="InterPro" id="IPR026564">
    <property type="entry name" value="Transcrip_reg_TACO1-like_dom3"/>
</dbReference>
<protein>
    <recommendedName>
        <fullName evidence="6">YebC-like protein</fullName>
    </recommendedName>
</protein>
<dbReference type="Pfam" id="PF20772">
    <property type="entry name" value="TACO1_YebC_N"/>
    <property type="match status" value="1"/>
</dbReference>
<dbReference type="InterPro" id="IPR049083">
    <property type="entry name" value="TACO1_YebC_N"/>
</dbReference>
<dbReference type="InterPro" id="IPR048300">
    <property type="entry name" value="TACO1_YebC-like_2nd/3rd_dom"/>
</dbReference>
<dbReference type="InterPro" id="IPR017856">
    <property type="entry name" value="Integrase-like_N"/>
</dbReference>
<sequence length="297" mass="31816">MFAPSKRLLRSLLPADNYVCQLCQRPRAFSTRASLQSGHSKWATIKHDKGKNDAAKNKQRSVFSHEIANASKFYGPDPNTNARLALAISAAKKAGVPKANIESAIARGQGVSASGAALEPVTVEAIFPPSVAVVIDCLTDNKLRILADIRHLIKQHQGNVTPTNYLFEKKGQIIFKPKEGLGANEVLDTALEAAPGVLDVVEGADGRVVVFTEPADTKGTGEALSNALGLEVEESEIIWDPNEDTKVEIPDEEAAQALSGFAEKLQDISGVQAMYMNASQGNISDATWTDLQSRLAV</sequence>
<accession>A0ABQ9NQJ7</accession>
<dbReference type="InterPro" id="IPR029072">
    <property type="entry name" value="YebC-like"/>
</dbReference>
<dbReference type="Gene3D" id="3.30.70.980">
    <property type="match status" value="2"/>
</dbReference>
<feature type="domain" description="TACO1/YebC-like second and third" evidence="2">
    <location>
        <begin position="119"/>
        <end position="278"/>
    </location>
</feature>
<dbReference type="Pfam" id="PF01709">
    <property type="entry name" value="Transcrip_reg"/>
    <property type="match status" value="1"/>
</dbReference>
<dbReference type="Proteomes" id="UP001172684">
    <property type="component" value="Unassembled WGS sequence"/>
</dbReference>
<evidence type="ECO:0008006" key="6">
    <source>
        <dbReference type="Google" id="ProtNLM"/>
    </source>
</evidence>
<evidence type="ECO:0000259" key="2">
    <source>
        <dbReference type="Pfam" id="PF01709"/>
    </source>
</evidence>
<dbReference type="Gene3D" id="1.10.10.200">
    <property type="match status" value="1"/>
</dbReference>
<dbReference type="PANTHER" id="PTHR12532:SF0">
    <property type="entry name" value="TRANSLATIONAL ACTIVATOR OF CYTOCHROME C OXIDASE 1"/>
    <property type="match status" value="1"/>
</dbReference>
<dbReference type="EMBL" id="JAPDRL010000048">
    <property type="protein sequence ID" value="KAJ9662684.1"/>
    <property type="molecule type" value="Genomic_DNA"/>
</dbReference>
<comment type="caution">
    <text evidence="4">The sequence shown here is derived from an EMBL/GenBank/DDBJ whole genome shotgun (WGS) entry which is preliminary data.</text>
</comment>
<gene>
    <name evidence="4" type="ORF">H2201_005968</name>
</gene>
<comment type="similarity">
    <text evidence="1">Belongs to the TACO1 family.</text>
</comment>
<evidence type="ECO:0000259" key="3">
    <source>
        <dbReference type="Pfam" id="PF20772"/>
    </source>
</evidence>
<evidence type="ECO:0000313" key="4">
    <source>
        <dbReference type="EMBL" id="KAJ9662684.1"/>
    </source>
</evidence>